<sequence length="605" mass="67526">MSFLLRFFLFAVTLFCTRGSFVSGAYVRETLVLTEEVGAPNGQPRDMIMINGQMPGPQLIFDENDDVEITVQNNMPQNATIHWHGLLYAMLPRKGTPWSDGVPGLSQKPIEPGQSFIYRFKAYPPGQYWYHSHSRSTLLDGLHGALFIRHKPDAPAPWSLISKEPDDIAAMSNAASSPHILVLSDWDQYTSTEYMKANEDSRVQIFCVDSILINGKGSVNCPGQPYITSIQSAFMNASWPNTTVSDKGCFPFVPKTQGPWLDQADLSRIPPRLQEGCVPSNGTHEVIEVDPADKWASINFVSASTFKVISAAIDAHEFYVYEVDGQYIEPQRVDTILAFAGERYSVMIKLDKDPADYPIRLPDGGFTQIIYSSATLRYKSNSSVPKLAYNGDYLNNATVLDVLNMPPFPSTITPSLTSDAMHLLDLGKANSSWRFTMSGKALYIQDRDAYTPLLYNPSLPDAFDPELVIRTQNGTWVDLVLQVGWDPRWPNDFPHAAHKHSNKFWQIGVGAGIWNYSSVDEAIKANASNFNLVNPPYRDTFMTAFGGPNWRVLRYQVMNPGAWLFHCHLEEHLASGMAVAILDGVDAWPEIPAEYGVDQKGHMPL</sequence>
<evidence type="ECO:0000256" key="5">
    <source>
        <dbReference type="ARBA" id="ARBA00023008"/>
    </source>
</evidence>
<dbReference type="InterPro" id="IPR011706">
    <property type="entry name" value="Cu-oxidase_C"/>
</dbReference>
<evidence type="ECO:0000256" key="7">
    <source>
        <dbReference type="SAM" id="SignalP"/>
    </source>
</evidence>
<dbReference type="GO" id="GO:0005507">
    <property type="term" value="F:copper ion binding"/>
    <property type="evidence" value="ECO:0007669"/>
    <property type="project" value="InterPro"/>
</dbReference>
<dbReference type="GeneID" id="28898971"/>
<dbReference type="Proteomes" id="UP000076632">
    <property type="component" value="Unassembled WGS sequence"/>
</dbReference>
<dbReference type="InParanoid" id="A0A164ZK89"/>
<dbReference type="SUPFAM" id="SSF49503">
    <property type="entry name" value="Cupredoxins"/>
    <property type="match status" value="3"/>
</dbReference>
<dbReference type="OrthoDB" id="2121828at2759"/>
<reference evidence="11 12" key="1">
    <citation type="journal article" date="2016" name="Fungal Biol.">
        <title>The genome of Xylona heveae provides a window into fungal endophytism.</title>
        <authorList>
            <person name="Gazis R."/>
            <person name="Kuo A."/>
            <person name="Riley R."/>
            <person name="LaButti K."/>
            <person name="Lipzen A."/>
            <person name="Lin J."/>
            <person name="Amirebrahimi M."/>
            <person name="Hesse C.N."/>
            <person name="Spatafora J.W."/>
            <person name="Henrissat B."/>
            <person name="Hainaut M."/>
            <person name="Grigoriev I.V."/>
            <person name="Hibbett D.S."/>
        </authorList>
    </citation>
    <scope>NUCLEOTIDE SEQUENCE [LARGE SCALE GENOMIC DNA]</scope>
    <source>
        <strain evidence="11 12">TC161</strain>
    </source>
</reference>
<gene>
    <name evidence="11" type="ORF">L228DRAFT_254481</name>
</gene>
<feature type="signal peptide" evidence="7">
    <location>
        <begin position="1"/>
        <end position="19"/>
    </location>
</feature>
<dbReference type="InterPro" id="IPR001117">
    <property type="entry name" value="Cu-oxidase_2nd"/>
</dbReference>
<dbReference type="Pfam" id="PF07732">
    <property type="entry name" value="Cu-oxidase_3"/>
    <property type="match status" value="1"/>
</dbReference>
<evidence type="ECO:0000313" key="11">
    <source>
        <dbReference type="EMBL" id="KZF19196.1"/>
    </source>
</evidence>
<keyword evidence="12" id="KW-1185">Reference proteome</keyword>
<evidence type="ECO:0000259" key="9">
    <source>
        <dbReference type="Pfam" id="PF07731"/>
    </source>
</evidence>
<dbReference type="OMA" id="GDWEHHP"/>
<comment type="similarity">
    <text evidence="1">Belongs to the multicopper oxidase family.</text>
</comment>
<keyword evidence="4" id="KW-0560">Oxidoreductase</keyword>
<dbReference type="PANTHER" id="PTHR11709:SF488">
    <property type="entry name" value="LACCASE-RELATED"/>
    <property type="match status" value="1"/>
</dbReference>
<name>A0A164ZK89_XYLHT</name>
<dbReference type="Pfam" id="PF00394">
    <property type="entry name" value="Cu-oxidase"/>
    <property type="match status" value="1"/>
</dbReference>
<dbReference type="RefSeq" id="XP_018184751.1">
    <property type="nucleotide sequence ID" value="XM_018333834.1"/>
</dbReference>
<dbReference type="CDD" id="cd13850">
    <property type="entry name" value="CuRO_1_Abr2_like"/>
    <property type="match status" value="1"/>
</dbReference>
<dbReference type="EMBL" id="KV407467">
    <property type="protein sequence ID" value="KZF19196.1"/>
    <property type="molecule type" value="Genomic_DNA"/>
</dbReference>
<evidence type="ECO:0000256" key="3">
    <source>
        <dbReference type="ARBA" id="ARBA00022729"/>
    </source>
</evidence>
<feature type="domain" description="Plastocyanin-like" evidence="8">
    <location>
        <begin position="180"/>
        <end position="380"/>
    </location>
</feature>
<dbReference type="CDD" id="cd13876">
    <property type="entry name" value="CuRO_2_Abr2_like"/>
    <property type="match status" value="1"/>
</dbReference>
<dbReference type="InterPro" id="IPR008972">
    <property type="entry name" value="Cupredoxin"/>
</dbReference>
<organism evidence="11 12">
    <name type="scientific">Xylona heveae (strain CBS 132557 / TC161)</name>
    <dbReference type="NCBI Taxonomy" id="1328760"/>
    <lineage>
        <taxon>Eukaryota</taxon>
        <taxon>Fungi</taxon>
        <taxon>Dikarya</taxon>
        <taxon>Ascomycota</taxon>
        <taxon>Pezizomycotina</taxon>
        <taxon>Xylonomycetes</taxon>
        <taxon>Xylonales</taxon>
        <taxon>Xylonaceae</taxon>
        <taxon>Xylona</taxon>
    </lineage>
</organism>
<dbReference type="PROSITE" id="PS00079">
    <property type="entry name" value="MULTICOPPER_OXIDASE1"/>
    <property type="match status" value="2"/>
</dbReference>
<feature type="chain" id="PRO_5007854889" evidence="7">
    <location>
        <begin position="20"/>
        <end position="605"/>
    </location>
</feature>
<dbReference type="InterPro" id="IPR045087">
    <property type="entry name" value="Cu-oxidase_fam"/>
</dbReference>
<accession>A0A164ZK89</accession>
<dbReference type="STRING" id="1328760.A0A164ZK89"/>
<keyword evidence="5" id="KW-0186">Copper</keyword>
<dbReference type="AlphaFoldDB" id="A0A164ZK89"/>
<evidence type="ECO:0000256" key="6">
    <source>
        <dbReference type="ARBA" id="ARBA00023180"/>
    </source>
</evidence>
<evidence type="ECO:0000313" key="12">
    <source>
        <dbReference type="Proteomes" id="UP000076632"/>
    </source>
</evidence>
<proteinExistence type="inferred from homology"/>
<dbReference type="InterPro" id="IPR011707">
    <property type="entry name" value="Cu-oxidase-like_N"/>
</dbReference>
<dbReference type="GO" id="GO:0016491">
    <property type="term" value="F:oxidoreductase activity"/>
    <property type="evidence" value="ECO:0007669"/>
    <property type="project" value="UniProtKB-KW"/>
</dbReference>
<evidence type="ECO:0000259" key="8">
    <source>
        <dbReference type="Pfam" id="PF00394"/>
    </source>
</evidence>
<dbReference type="InterPro" id="IPR002355">
    <property type="entry name" value="Cu_oxidase_Cu_BS"/>
</dbReference>
<evidence type="ECO:0000256" key="4">
    <source>
        <dbReference type="ARBA" id="ARBA00023002"/>
    </source>
</evidence>
<evidence type="ECO:0000256" key="1">
    <source>
        <dbReference type="ARBA" id="ARBA00010609"/>
    </source>
</evidence>
<dbReference type="InterPro" id="IPR033138">
    <property type="entry name" value="Cu_oxidase_CS"/>
</dbReference>
<dbReference type="Pfam" id="PF07731">
    <property type="entry name" value="Cu-oxidase_2"/>
    <property type="match status" value="1"/>
</dbReference>
<dbReference type="Gene3D" id="2.60.40.420">
    <property type="entry name" value="Cupredoxins - blue copper proteins"/>
    <property type="match status" value="3"/>
</dbReference>
<protein>
    <submittedName>
        <fullName evidence="11">Multicopper oxidase</fullName>
    </submittedName>
</protein>
<keyword evidence="2" id="KW-0479">Metal-binding</keyword>
<evidence type="ECO:0000256" key="2">
    <source>
        <dbReference type="ARBA" id="ARBA00022723"/>
    </source>
</evidence>
<keyword evidence="3 7" id="KW-0732">Signal</keyword>
<dbReference type="PANTHER" id="PTHR11709">
    <property type="entry name" value="MULTI-COPPER OXIDASE"/>
    <property type="match status" value="1"/>
</dbReference>
<dbReference type="CDD" id="cd13898">
    <property type="entry name" value="CuRO_3_Abr2_like"/>
    <property type="match status" value="1"/>
</dbReference>
<dbReference type="PROSITE" id="PS00080">
    <property type="entry name" value="MULTICOPPER_OXIDASE2"/>
    <property type="match status" value="1"/>
</dbReference>
<feature type="domain" description="Plastocyanin-like" evidence="10">
    <location>
        <begin position="39"/>
        <end position="151"/>
    </location>
</feature>
<feature type="domain" description="Plastocyanin-like" evidence="9">
    <location>
        <begin position="463"/>
        <end position="583"/>
    </location>
</feature>
<evidence type="ECO:0000259" key="10">
    <source>
        <dbReference type="Pfam" id="PF07732"/>
    </source>
</evidence>
<keyword evidence="6" id="KW-0325">Glycoprotein</keyword>